<reference evidence="2" key="1">
    <citation type="submission" date="2018-02" db="EMBL/GenBank/DDBJ databases">
        <title>Rhizophora mucronata_Transcriptome.</title>
        <authorList>
            <person name="Meera S.P."/>
            <person name="Sreeshan A."/>
            <person name="Augustine A."/>
        </authorList>
    </citation>
    <scope>NUCLEOTIDE SEQUENCE</scope>
    <source>
        <tissue evidence="2">Leaf</tissue>
    </source>
</reference>
<dbReference type="AlphaFoldDB" id="A0A2P2ISP3"/>
<feature type="domain" description="VQ" evidence="1">
    <location>
        <begin position="31"/>
        <end position="57"/>
    </location>
</feature>
<proteinExistence type="predicted"/>
<dbReference type="PANTHER" id="PTHR33624">
    <property type="entry name" value="SIGMA FACTOR BINDING PROTEIN 1, CHLOROPLASTIC"/>
    <property type="match status" value="1"/>
</dbReference>
<dbReference type="EMBL" id="GGEC01003767">
    <property type="protein sequence ID" value="MBW84250.1"/>
    <property type="molecule type" value="Transcribed_RNA"/>
</dbReference>
<dbReference type="InterPro" id="IPR039335">
    <property type="entry name" value="SIB1/2"/>
</dbReference>
<sequence>MVMDALGVNMKSCSKRNGKKYGKKGIKVVYISSPMMVKTSASQFRALVQQLTGKDSDTAERFGDVNSGTEWHSEMIDPNHQGVNVVDDDHHHASMDQLMGSSQEPSTSSDSIFEPFDDLIFPPMEAGFTNMLQSNFFPESSLLDLLNV</sequence>
<dbReference type="PANTHER" id="PTHR33624:SF30">
    <property type="entry name" value="VQ DOMAIN-CONTAINING PROTEIN"/>
    <property type="match status" value="1"/>
</dbReference>
<organism evidence="2">
    <name type="scientific">Rhizophora mucronata</name>
    <name type="common">Asiatic mangrove</name>
    <dbReference type="NCBI Taxonomy" id="61149"/>
    <lineage>
        <taxon>Eukaryota</taxon>
        <taxon>Viridiplantae</taxon>
        <taxon>Streptophyta</taxon>
        <taxon>Embryophyta</taxon>
        <taxon>Tracheophyta</taxon>
        <taxon>Spermatophyta</taxon>
        <taxon>Magnoliopsida</taxon>
        <taxon>eudicotyledons</taxon>
        <taxon>Gunneridae</taxon>
        <taxon>Pentapetalae</taxon>
        <taxon>rosids</taxon>
        <taxon>fabids</taxon>
        <taxon>Malpighiales</taxon>
        <taxon>Rhizophoraceae</taxon>
        <taxon>Rhizophora</taxon>
    </lineage>
</organism>
<dbReference type="Pfam" id="PF05678">
    <property type="entry name" value="VQ"/>
    <property type="match status" value="1"/>
</dbReference>
<dbReference type="InterPro" id="IPR008889">
    <property type="entry name" value="VQ"/>
</dbReference>
<protein>
    <recommendedName>
        <fullName evidence="1">VQ domain-containing protein</fullName>
    </recommendedName>
</protein>
<name>A0A2P2ISP3_RHIMU</name>
<accession>A0A2P2ISP3</accession>
<evidence type="ECO:0000313" key="2">
    <source>
        <dbReference type="EMBL" id="MBW84250.1"/>
    </source>
</evidence>
<evidence type="ECO:0000259" key="1">
    <source>
        <dbReference type="Pfam" id="PF05678"/>
    </source>
</evidence>